<accession>A0A1I4DA13</accession>
<evidence type="ECO:0000313" key="2">
    <source>
        <dbReference type="Proteomes" id="UP000199533"/>
    </source>
</evidence>
<organism evidence="1 2">
    <name type="scientific">Nitrosomonas aestuarii</name>
    <dbReference type="NCBI Taxonomy" id="52441"/>
    <lineage>
        <taxon>Bacteria</taxon>
        <taxon>Pseudomonadati</taxon>
        <taxon>Pseudomonadota</taxon>
        <taxon>Betaproteobacteria</taxon>
        <taxon>Nitrosomonadales</taxon>
        <taxon>Nitrosomonadaceae</taxon>
        <taxon>Nitrosomonas</taxon>
    </lineage>
</organism>
<proteinExistence type="predicted"/>
<evidence type="ECO:0000313" key="1">
    <source>
        <dbReference type="EMBL" id="SFK89207.1"/>
    </source>
</evidence>
<name>A0A1I4DA13_9PROT</name>
<protein>
    <submittedName>
        <fullName evidence="1">Uncharacterized protein</fullName>
    </submittedName>
</protein>
<dbReference type="EMBL" id="FOSP01000019">
    <property type="protein sequence ID" value="SFK89207.1"/>
    <property type="molecule type" value="Genomic_DNA"/>
</dbReference>
<keyword evidence="2" id="KW-1185">Reference proteome</keyword>
<sequence>MKAADLTVDELQALIRKIVHEEIQALMTDPDQYLELTDEIQARIESSLKSSDRIPLQAVKDRLKLV</sequence>
<gene>
    <name evidence="1" type="ORF">SAMN05216302_101958</name>
</gene>
<reference evidence="2" key="1">
    <citation type="submission" date="2016-10" db="EMBL/GenBank/DDBJ databases">
        <authorList>
            <person name="Varghese N."/>
            <person name="Submissions S."/>
        </authorList>
    </citation>
    <scope>NUCLEOTIDE SEQUENCE [LARGE SCALE GENOMIC DNA]</scope>
    <source>
        <strain evidence="2">Nm69</strain>
    </source>
</reference>
<dbReference type="Proteomes" id="UP000199533">
    <property type="component" value="Unassembled WGS sequence"/>
</dbReference>
<dbReference type="AlphaFoldDB" id="A0A1I4DA13"/>